<dbReference type="Gene3D" id="3.40.50.300">
    <property type="entry name" value="P-loop containing nucleotide triphosphate hydrolases"/>
    <property type="match status" value="2"/>
</dbReference>
<dbReference type="InterPro" id="IPR001650">
    <property type="entry name" value="Helicase_C-like"/>
</dbReference>
<dbReference type="InterPro" id="IPR014001">
    <property type="entry name" value="Helicase_ATP-bd"/>
</dbReference>
<reference evidence="3 4" key="1">
    <citation type="submission" date="2020-10" db="EMBL/GenBank/DDBJ databases">
        <title>Complete genome sequence of Corynebacterium massiliense DSM 45435, type strain of Corynebacterium massiliense.</title>
        <authorList>
            <person name="Busche T."/>
            <person name="Kalinowski J."/>
            <person name="Ruckert C."/>
        </authorList>
    </citation>
    <scope>NUCLEOTIDE SEQUENCE [LARGE SCALE GENOMIC DNA]</scope>
    <source>
        <strain evidence="3 4">DSM 45435</strain>
    </source>
</reference>
<dbReference type="Proteomes" id="UP001220064">
    <property type="component" value="Chromosome"/>
</dbReference>
<dbReference type="SMART" id="SM00490">
    <property type="entry name" value="HELICc"/>
    <property type="match status" value="1"/>
</dbReference>
<dbReference type="PANTHER" id="PTHR47396">
    <property type="entry name" value="TYPE I RESTRICTION ENZYME ECOKI R PROTEIN"/>
    <property type="match status" value="1"/>
</dbReference>
<dbReference type="PROSITE" id="PS51194">
    <property type="entry name" value="HELICASE_CTER"/>
    <property type="match status" value="1"/>
</dbReference>
<dbReference type="EMBL" id="CP063189">
    <property type="protein sequence ID" value="WCZ32285.1"/>
    <property type="molecule type" value="Genomic_DNA"/>
</dbReference>
<dbReference type="InterPro" id="IPR006935">
    <property type="entry name" value="Helicase/UvrB_N"/>
</dbReference>
<dbReference type="Gene3D" id="3.30.870.10">
    <property type="entry name" value="Endonuclease Chain A"/>
    <property type="match status" value="1"/>
</dbReference>
<dbReference type="PANTHER" id="PTHR47396:SF1">
    <property type="entry name" value="ATP-DEPENDENT HELICASE IRC3-RELATED"/>
    <property type="match status" value="1"/>
</dbReference>
<dbReference type="InterPro" id="IPR050742">
    <property type="entry name" value="Helicase_Restrict-Modif_Enz"/>
</dbReference>
<dbReference type="Pfam" id="PF04851">
    <property type="entry name" value="ResIII"/>
    <property type="match status" value="1"/>
</dbReference>
<dbReference type="SUPFAM" id="SSF56024">
    <property type="entry name" value="Phospholipase D/nuclease"/>
    <property type="match status" value="1"/>
</dbReference>
<dbReference type="InterPro" id="IPR021835">
    <property type="entry name" value="DUF3427"/>
</dbReference>
<evidence type="ECO:0000259" key="2">
    <source>
        <dbReference type="PROSITE" id="PS51194"/>
    </source>
</evidence>
<accession>A0ABY7U6G6</accession>
<dbReference type="RefSeq" id="WP_022862516.1">
    <property type="nucleotide sequence ID" value="NZ_ATVG01000002.1"/>
</dbReference>
<protein>
    <submittedName>
        <fullName evidence="3">Type I restriction enzyme EcoKI subunit R</fullName>
    </submittedName>
</protein>
<dbReference type="InterPro" id="IPR027417">
    <property type="entry name" value="P-loop_NTPase"/>
</dbReference>
<dbReference type="SUPFAM" id="SSF52540">
    <property type="entry name" value="P-loop containing nucleoside triphosphate hydrolases"/>
    <property type="match status" value="1"/>
</dbReference>
<evidence type="ECO:0000313" key="3">
    <source>
        <dbReference type="EMBL" id="WCZ32285.1"/>
    </source>
</evidence>
<dbReference type="CDD" id="cd18799">
    <property type="entry name" value="SF2_C_EcoAI-like"/>
    <property type="match status" value="1"/>
</dbReference>
<dbReference type="InterPro" id="IPR025202">
    <property type="entry name" value="PLD-like_dom"/>
</dbReference>
<name>A0ABY7U6G6_9CORY</name>
<dbReference type="Pfam" id="PF00271">
    <property type="entry name" value="Helicase_C"/>
    <property type="match status" value="1"/>
</dbReference>
<keyword evidence="4" id="KW-1185">Reference proteome</keyword>
<feature type="domain" description="Helicase ATP-binding" evidence="1">
    <location>
        <begin position="329"/>
        <end position="484"/>
    </location>
</feature>
<proteinExistence type="predicted"/>
<dbReference type="Pfam" id="PF11907">
    <property type="entry name" value="DUF3427"/>
    <property type="match status" value="1"/>
</dbReference>
<dbReference type="PROSITE" id="PS51192">
    <property type="entry name" value="HELICASE_ATP_BIND_1"/>
    <property type="match status" value="1"/>
</dbReference>
<gene>
    <name evidence="3" type="ORF">CMASS_04170</name>
</gene>
<dbReference type="SMART" id="SM00487">
    <property type="entry name" value="DEXDc"/>
    <property type="match status" value="1"/>
</dbReference>
<feature type="domain" description="Helicase C-terminal" evidence="2">
    <location>
        <begin position="546"/>
        <end position="692"/>
    </location>
</feature>
<sequence>MSTDSVLPFGSYETPVTASVAKRIEETRKQFPAAGFGVASGESTGNRARYSSAITHYIARQLERRLAETSDTDDRVALLNTVLNTLEAGESIRAEQLLYSVQETDNATPPQLPEVPLTQEALFTNAPGEVSLNNEIARELRTADEVDLLCAFIKQSGLAVIADNLRELQDRGVPFRVITFTYCGATEATALRRLVEDFGAEVRVCYESNQTRLHAKAWMFRRNSGFDTAFIGSSNLSQSALVDGMEWNVRTTSTTTPGVLDKFLSTFDTYWHSDQFKQFDPSRDERTLLDALDAASWNSSKTLQPLELSGLRAEPYTYQKEMLEALTSERLEHDRHRNLLVAATGTGKTVVAAFDYRDLSKARGKRPRLLFVAHRVEILQQSLRTFREILGTTDFGEILNGDHKPREWSHVFASVQSLKRDTLNKLSPDHFDIIIIDEFHHAEATTYQRVLEHFTPQELLGLTATPERGDGKNVLSYFDYRAAYELRLWDALALQLLCPIHYYGVDDGTDLSSLTWRRGTKDYDQQELSDFYIKAGEKRIKFILSQMVNRLYDLSTVKGIGFCVSVEHAHYMAQEFSRFGVTATAVDGSTPSKQRQAALDQLANGDIHFIFAVDLFNEGVDIPEVNTLLLLRPTQSPVIFLQQLGRGLRLQEGKDACTVFDFIGVQHQNFDFEARYTALSGKRGKHLMKEIESGFPTAPPGTSIKFDRVAADRVLRNIRKVTSGNKRRISALTKEVGTTDLRAFLDESGFDIVDVYKSNGSSWTRYLRDAGLLPQPSDHSSVEKMLLSRIPAFLHVNDHARAEAYRRILNDSSLDTRKLTHADRLYARMLIFNVWGPSIKQSPASEAEAVDILRSYPQFVSELTQVLNLVEDSSRIVPALLDEAIGQGVLYTHASYSLGELIAVLDNQPLSQINGLPREGVKHFEHLSTDLLLVTLVKDTSVSKSTNYHDYPISESLFHWETQSNQAEHHKTVQRYINHKNKGDSILLATRGEKTNELDLAEPYTLLGKADYVSHRGSKPVAINWQLQRKIPTKLYRIGRTVA</sequence>
<evidence type="ECO:0000313" key="4">
    <source>
        <dbReference type="Proteomes" id="UP001220064"/>
    </source>
</evidence>
<organism evidence="3 4">
    <name type="scientific">Corynebacterium massiliense DSM 45435</name>
    <dbReference type="NCBI Taxonomy" id="1121364"/>
    <lineage>
        <taxon>Bacteria</taxon>
        <taxon>Bacillati</taxon>
        <taxon>Actinomycetota</taxon>
        <taxon>Actinomycetes</taxon>
        <taxon>Mycobacteriales</taxon>
        <taxon>Corynebacteriaceae</taxon>
        <taxon>Corynebacterium</taxon>
    </lineage>
</organism>
<dbReference type="CDD" id="cd18032">
    <property type="entry name" value="DEXHc_RE_I_III_res"/>
    <property type="match status" value="1"/>
</dbReference>
<dbReference type="Pfam" id="PF13091">
    <property type="entry name" value="PLDc_2"/>
    <property type="match status" value="1"/>
</dbReference>
<evidence type="ECO:0000259" key="1">
    <source>
        <dbReference type="PROSITE" id="PS51192"/>
    </source>
</evidence>